<reference evidence="2 3" key="1">
    <citation type="submission" date="2016-10" db="EMBL/GenBank/DDBJ databases">
        <authorList>
            <person name="Varghese N."/>
            <person name="Submissions S."/>
        </authorList>
    </citation>
    <scope>NUCLEOTIDE SEQUENCE [LARGE SCALE GENOMIC DNA]</scope>
    <source>
        <strain evidence="2 3">RHA_55</strain>
    </source>
</reference>
<dbReference type="EMBL" id="LT629774">
    <property type="protein sequence ID" value="SDS77039.1"/>
    <property type="molecule type" value="Genomic_DNA"/>
</dbReference>
<dbReference type="PANTHER" id="PTHR30283:SF4">
    <property type="entry name" value="PEROXIDE STRESS RESISTANCE PROTEIN YAAA"/>
    <property type="match status" value="1"/>
</dbReference>
<dbReference type="STRING" id="1249933.SAMN04489797_2378"/>
<proteinExistence type="inferred from homology"/>
<dbReference type="NCBIfam" id="NF002542">
    <property type="entry name" value="PRK02101.1-3"/>
    <property type="match status" value="1"/>
</dbReference>
<dbReference type="HAMAP" id="MF_00652">
    <property type="entry name" value="UPF0246"/>
    <property type="match status" value="1"/>
</dbReference>
<evidence type="ECO:0000313" key="2">
    <source>
        <dbReference type="EMBL" id="SDS77039.1"/>
    </source>
</evidence>
<dbReference type="GO" id="GO:0033194">
    <property type="term" value="P:response to hydroperoxide"/>
    <property type="evidence" value="ECO:0007669"/>
    <property type="project" value="TreeGrafter"/>
</dbReference>
<sequence>MKLVLSPAKSLDYETTLPTTKTTDGIFLDEAERLNKILKKKSAKSLSKLMHISDNLGQLNYQRNQEWALPFTKDNARPAIYAFNGDVYRGLDAYNIPIEKLDKVEDTVRILSGLYGVLKPLDLIQPYRLEMGTKMPVGKNKNLYEFWKKKVTKALNDELEEDEIFLNLASNEYFKAIDTKALKVPVINVAFKEFKNDKYKIIAIFAKLARGLMARYIIDTNAKTIEDIKGFNYENYGFSEALSSEHELVFTR</sequence>
<dbReference type="Proteomes" id="UP000198963">
    <property type="component" value="Chromosome I"/>
</dbReference>
<dbReference type="PANTHER" id="PTHR30283">
    <property type="entry name" value="PEROXIDE STRESS RESPONSE PROTEIN YAAA"/>
    <property type="match status" value="1"/>
</dbReference>
<dbReference type="InterPro" id="IPR005583">
    <property type="entry name" value="YaaA"/>
</dbReference>
<comment type="similarity">
    <text evidence="1">Belongs to the UPF0246 family.</text>
</comment>
<organism evidence="2 3">
    <name type="scientific">Winogradskyella sediminis</name>
    <dbReference type="NCBI Taxonomy" id="1382466"/>
    <lineage>
        <taxon>Bacteria</taxon>
        <taxon>Pseudomonadati</taxon>
        <taxon>Bacteroidota</taxon>
        <taxon>Flavobacteriia</taxon>
        <taxon>Flavobacteriales</taxon>
        <taxon>Flavobacteriaceae</taxon>
        <taxon>Winogradskyella</taxon>
    </lineage>
</organism>
<dbReference type="GO" id="GO:0005829">
    <property type="term" value="C:cytosol"/>
    <property type="evidence" value="ECO:0007669"/>
    <property type="project" value="TreeGrafter"/>
</dbReference>
<protein>
    <recommendedName>
        <fullName evidence="1">UPF0246 protein SAMN04489797_2378</fullName>
    </recommendedName>
</protein>
<name>A0A1H1UYU7_9FLAO</name>
<dbReference type="RefSeq" id="WP_092446900.1">
    <property type="nucleotide sequence ID" value="NZ_LT629774.1"/>
</dbReference>
<evidence type="ECO:0000256" key="1">
    <source>
        <dbReference type="HAMAP-Rule" id="MF_00652"/>
    </source>
</evidence>
<accession>A0A1H1UYU7</accession>
<dbReference type="Pfam" id="PF03883">
    <property type="entry name" value="H2O2_YaaD"/>
    <property type="match status" value="1"/>
</dbReference>
<evidence type="ECO:0000313" key="3">
    <source>
        <dbReference type="Proteomes" id="UP000198963"/>
    </source>
</evidence>
<dbReference type="AlphaFoldDB" id="A0A1H1UYU7"/>
<keyword evidence="3" id="KW-1185">Reference proteome</keyword>
<gene>
    <name evidence="2" type="ORF">SAMN04489797_2378</name>
</gene>